<evidence type="ECO:0000256" key="4">
    <source>
        <dbReference type="ARBA" id="ARBA00023235"/>
    </source>
</evidence>
<comment type="caution">
    <text evidence="8">The sequence shown here is derived from an EMBL/GenBank/DDBJ whole genome shotgun (WGS) entry which is preliminary data.</text>
</comment>
<evidence type="ECO:0000256" key="5">
    <source>
        <dbReference type="PROSITE-ProRule" id="PRU00277"/>
    </source>
</evidence>
<evidence type="ECO:0000256" key="2">
    <source>
        <dbReference type="ARBA" id="ARBA00006577"/>
    </source>
</evidence>
<dbReference type="Pfam" id="PF00254">
    <property type="entry name" value="FKBP_C"/>
    <property type="match status" value="1"/>
</dbReference>
<evidence type="ECO:0000313" key="9">
    <source>
        <dbReference type="Proteomes" id="UP000306918"/>
    </source>
</evidence>
<dbReference type="Gene3D" id="3.10.50.40">
    <property type="match status" value="1"/>
</dbReference>
<dbReference type="AlphaFoldDB" id="A0A4S8HPK4"/>
<dbReference type="PANTHER" id="PTHR43811">
    <property type="entry name" value="FKBP-TYPE PEPTIDYL-PROLYL CIS-TRANS ISOMERASE FKPA"/>
    <property type="match status" value="1"/>
</dbReference>
<sequence>MRNLVWGFLCFVLFYSCKKESGCGYSDQNIVAPVSEQQAVKSYLDSNSLYSGSKDACGFYYEVVKEGDGNSPNLCSQVELSYIGKLTNGDVFDQASTAFTLGSTIEGFRKGLPIIKKGGRIKLYIPPSLAYGSKEIKDGNGKVIIPANSILIFDISLTTFY</sequence>
<dbReference type="InterPro" id="IPR046357">
    <property type="entry name" value="PPIase_dom_sf"/>
</dbReference>
<dbReference type="RefSeq" id="WP_136579075.1">
    <property type="nucleotide sequence ID" value="NZ_STFF01000006.1"/>
</dbReference>
<accession>A0A4S8HPK4</accession>
<evidence type="ECO:0000313" key="8">
    <source>
        <dbReference type="EMBL" id="THU35834.1"/>
    </source>
</evidence>
<dbReference type="OrthoDB" id="9814548at2"/>
<dbReference type="PANTHER" id="PTHR43811:SF19">
    <property type="entry name" value="39 KDA FK506-BINDING NUCLEAR PROTEIN"/>
    <property type="match status" value="1"/>
</dbReference>
<evidence type="ECO:0000256" key="1">
    <source>
        <dbReference type="ARBA" id="ARBA00000971"/>
    </source>
</evidence>
<comment type="catalytic activity">
    <reaction evidence="1 5 6">
        <text>[protein]-peptidylproline (omega=180) = [protein]-peptidylproline (omega=0)</text>
        <dbReference type="Rhea" id="RHEA:16237"/>
        <dbReference type="Rhea" id="RHEA-COMP:10747"/>
        <dbReference type="Rhea" id="RHEA-COMP:10748"/>
        <dbReference type="ChEBI" id="CHEBI:83833"/>
        <dbReference type="ChEBI" id="CHEBI:83834"/>
        <dbReference type="EC" id="5.2.1.8"/>
    </reaction>
</comment>
<keyword evidence="9" id="KW-1185">Reference proteome</keyword>
<comment type="similarity">
    <text evidence="2 6">Belongs to the FKBP-type PPIase family.</text>
</comment>
<organism evidence="8 9">
    <name type="scientific">Niastella caeni</name>
    <dbReference type="NCBI Taxonomy" id="2569763"/>
    <lineage>
        <taxon>Bacteria</taxon>
        <taxon>Pseudomonadati</taxon>
        <taxon>Bacteroidota</taxon>
        <taxon>Chitinophagia</taxon>
        <taxon>Chitinophagales</taxon>
        <taxon>Chitinophagaceae</taxon>
        <taxon>Niastella</taxon>
    </lineage>
</organism>
<evidence type="ECO:0000259" key="7">
    <source>
        <dbReference type="PROSITE" id="PS50059"/>
    </source>
</evidence>
<dbReference type="EMBL" id="STFF01000006">
    <property type="protein sequence ID" value="THU35834.1"/>
    <property type="molecule type" value="Genomic_DNA"/>
</dbReference>
<evidence type="ECO:0000256" key="3">
    <source>
        <dbReference type="ARBA" id="ARBA00023110"/>
    </source>
</evidence>
<gene>
    <name evidence="8" type="ORF">FAM09_20790</name>
</gene>
<dbReference type="InterPro" id="IPR001179">
    <property type="entry name" value="PPIase_FKBP_dom"/>
</dbReference>
<reference evidence="8 9" key="1">
    <citation type="submission" date="2019-04" db="EMBL/GenBank/DDBJ databases">
        <title>Niastella caeni sp. nov., isolated from activated sludge.</title>
        <authorList>
            <person name="Sheng M."/>
        </authorList>
    </citation>
    <scope>NUCLEOTIDE SEQUENCE [LARGE SCALE GENOMIC DNA]</scope>
    <source>
        <strain evidence="8 9">HX-2-15</strain>
    </source>
</reference>
<dbReference type="GO" id="GO:0003755">
    <property type="term" value="F:peptidyl-prolyl cis-trans isomerase activity"/>
    <property type="evidence" value="ECO:0007669"/>
    <property type="project" value="UniProtKB-UniRule"/>
</dbReference>
<dbReference type="Proteomes" id="UP000306918">
    <property type="component" value="Unassembled WGS sequence"/>
</dbReference>
<name>A0A4S8HPK4_9BACT</name>
<keyword evidence="4 5" id="KW-0413">Isomerase</keyword>
<dbReference type="PROSITE" id="PS50059">
    <property type="entry name" value="FKBP_PPIASE"/>
    <property type="match status" value="1"/>
</dbReference>
<feature type="domain" description="PPIase FKBP-type" evidence="7">
    <location>
        <begin position="75"/>
        <end position="161"/>
    </location>
</feature>
<dbReference type="PROSITE" id="PS51257">
    <property type="entry name" value="PROKAR_LIPOPROTEIN"/>
    <property type="match status" value="1"/>
</dbReference>
<evidence type="ECO:0000256" key="6">
    <source>
        <dbReference type="RuleBase" id="RU003915"/>
    </source>
</evidence>
<dbReference type="EC" id="5.2.1.8" evidence="6"/>
<protein>
    <recommendedName>
        <fullName evidence="6">Peptidyl-prolyl cis-trans isomerase</fullName>
        <ecNumber evidence="6">5.2.1.8</ecNumber>
    </recommendedName>
</protein>
<keyword evidence="3 5" id="KW-0697">Rotamase</keyword>
<dbReference type="SUPFAM" id="SSF54534">
    <property type="entry name" value="FKBP-like"/>
    <property type="match status" value="1"/>
</dbReference>
<proteinExistence type="inferred from homology"/>